<organism evidence="3 4">
    <name type="scientific">Crotalaria pallida</name>
    <name type="common">Smooth rattlebox</name>
    <name type="synonym">Crotalaria striata</name>
    <dbReference type="NCBI Taxonomy" id="3830"/>
    <lineage>
        <taxon>Eukaryota</taxon>
        <taxon>Viridiplantae</taxon>
        <taxon>Streptophyta</taxon>
        <taxon>Embryophyta</taxon>
        <taxon>Tracheophyta</taxon>
        <taxon>Spermatophyta</taxon>
        <taxon>Magnoliopsida</taxon>
        <taxon>eudicotyledons</taxon>
        <taxon>Gunneridae</taxon>
        <taxon>Pentapetalae</taxon>
        <taxon>rosids</taxon>
        <taxon>fabids</taxon>
        <taxon>Fabales</taxon>
        <taxon>Fabaceae</taxon>
        <taxon>Papilionoideae</taxon>
        <taxon>50 kb inversion clade</taxon>
        <taxon>genistoids sensu lato</taxon>
        <taxon>core genistoids</taxon>
        <taxon>Crotalarieae</taxon>
        <taxon>Crotalaria</taxon>
    </lineage>
</organism>
<keyword evidence="4" id="KW-1185">Reference proteome</keyword>
<evidence type="ECO:0000256" key="2">
    <source>
        <dbReference type="ARBA" id="ARBA00023315"/>
    </source>
</evidence>
<dbReference type="AlphaFoldDB" id="A0AAN9P9L7"/>
<sequence>MASLNSSIKIHEHCYVAPPPTSGPSSSYPLTFFDLIWLRFHPVERSFFYSFPFPNTDPSFFYEKVVPKFKTSLSLTLQHFLLLAGNIVWPSELKTPIVQHTPDDVGISLIITESETDFDLILDNSPHETAESRSFVPNLESSDTHASDISLQITLFPNKGFSIGISTHHAVLDGKSSTMFIKAWASLCYQMDQESQSPSLVPEFEPFLDREIIKDPTGLDLHFTNNWTESLTKFFPTENNSKRTLKILPFPPKLDDSVRATFEITRADLDKIKTRVLSKWDNATMNEQVLESSLIPYAKPHTLSTFVLTCAYVSVCIAKAIHGVESNRQKFVFAFTVDCRARLEQPVPNN</sequence>
<accession>A0AAN9P9L7</accession>
<name>A0AAN9P9L7_CROPI</name>
<dbReference type="PANTHER" id="PTHR31625">
    <property type="match status" value="1"/>
</dbReference>
<keyword evidence="2" id="KW-0012">Acyltransferase</keyword>
<dbReference type="InterPro" id="IPR051504">
    <property type="entry name" value="Plant_metabolite_acyltrans"/>
</dbReference>
<dbReference type="InterPro" id="IPR023213">
    <property type="entry name" value="CAT-like_dom_sf"/>
</dbReference>
<evidence type="ECO:0000313" key="4">
    <source>
        <dbReference type="Proteomes" id="UP001372338"/>
    </source>
</evidence>
<dbReference type="Pfam" id="PF02458">
    <property type="entry name" value="Transferase"/>
    <property type="match status" value="1"/>
</dbReference>
<dbReference type="Proteomes" id="UP001372338">
    <property type="component" value="Unassembled WGS sequence"/>
</dbReference>
<proteinExistence type="predicted"/>
<dbReference type="Gene3D" id="3.30.559.10">
    <property type="entry name" value="Chloramphenicol acetyltransferase-like domain"/>
    <property type="match status" value="2"/>
</dbReference>
<dbReference type="EMBL" id="JAYWIO010000001">
    <property type="protein sequence ID" value="KAK7289926.1"/>
    <property type="molecule type" value="Genomic_DNA"/>
</dbReference>
<evidence type="ECO:0000256" key="1">
    <source>
        <dbReference type="ARBA" id="ARBA00022679"/>
    </source>
</evidence>
<protein>
    <submittedName>
        <fullName evidence="3">Uncharacterized protein</fullName>
    </submittedName>
</protein>
<gene>
    <name evidence="3" type="ORF">RIF29_03965</name>
</gene>
<comment type="caution">
    <text evidence="3">The sequence shown here is derived from an EMBL/GenBank/DDBJ whole genome shotgun (WGS) entry which is preliminary data.</text>
</comment>
<dbReference type="GO" id="GO:0016747">
    <property type="term" value="F:acyltransferase activity, transferring groups other than amino-acyl groups"/>
    <property type="evidence" value="ECO:0007669"/>
    <property type="project" value="UniProtKB-ARBA"/>
</dbReference>
<reference evidence="3 4" key="1">
    <citation type="submission" date="2024-01" db="EMBL/GenBank/DDBJ databases">
        <title>The genomes of 5 underutilized Papilionoideae crops provide insights into root nodulation and disease resistanc.</title>
        <authorList>
            <person name="Yuan L."/>
        </authorList>
    </citation>
    <scope>NUCLEOTIDE SEQUENCE [LARGE SCALE GENOMIC DNA]</scope>
    <source>
        <strain evidence="3">ZHUSHIDOU_FW_LH</strain>
        <tissue evidence="3">Leaf</tissue>
    </source>
</reference>
<evidence type="ECO:0000313" key="3">
    <source>
        <dbReference type="EMBL" id="KAK7289926.1"/>
    </source>
</evidence>
<keyword evidence="1" id="KW-0808">Transferase</keyword>